<gene>
    <name evidence="1" type="ORF">HPB52_006596</name>
</gene>
<reference evidence="1" key="1">
    <citation type="journal article" date="2020" name="Cell">
        <title>Large-Scale Comparative Analyses of Tick Genomes Elucidate Their Genetic Diversity and Vector Capacities.</title>
        <authorList>
            <consortium name="Tick Genome and Microbiome Consortium (TIGMIC)"/>
            <person name="Jia N."/>
            <person name="Wang J."/>
            <person name="Shi W."/>
            <person name="Du L."/>
            <person name="Sun Y."/>
            <person name="Zhan W."/>
            <person name="Jiang J.F."/>
            <person name="Wang Q."/>
            <person name="Zhang B."/>
            <person name="Ji P."/>
            <person name="Bell-Sakyi L."/>
            <person name="Cui X.M."/>
            <person name="Yuan T.T."/>
            <person name="Jiang B.G."/>
            <person name="Yang W.F."/>
            <person name="Lam T.T."/>
            <person name="Chang Q.C."/>
            <person name="Ding S.J."/>
            <person name="Wang X.J."/>
            <person name="Zhu J.G."/>
            <person name="Ruan X.D."/>
            <person name="Zhao L."/>
            <person name="Wei J.T."/>
            <person name="Ye R.Z."/>
            <person name="Que T.C."/>
            <person name="Du C.H."/>
            <person name="Zhou Y.H."/>
            <person name="Cheng J.X."/>
            <person name="Dai P.F."/>
            <person name="Guo W.B."/>
            <person name="Han X.H."/>
            <person name="Huang E.J."/>
            <person name="Li L.F."/>
            <person name="Wei W."/>
            <person name="Gao Y.C."/>
            <person name="Liu J.Z."/>
            <person name="Shao H.Z."/>
            <person name="Wang X."/>
            <person name="Wang C.C."/>
            <person name="Yang T.C."/>
            <person name="Huo Q.B."/>
            <person name="Li W."/>
            <person name="Chen H.Y."/>
            <person name="Chen S.E."/>
            <person name="Zhou L.G."/>
            <person name="Ni X.B."/>
            <person name="Tian J.H."/>
            <person name="Sheng Y."/>
            <person name="Liu T."/>
            <person name="Pan Y.S."/>
            <person name="Xia L.Y."/>
            <person name="Li J."/>
            <person name="Zhao F."/>
            <person name="Cao W.C."/>
        </authorList>
    </citation>
    <scope>NUCLEOTIDE SEQUENCE</scope>
    <source>
        <strain evidence="1">Rsan-2018</strain>
    </source>
</reference>
<dbReference type="VEuPathDB" id="VectorBase:RSAN_043760"/>
<sequence length="600" mass="67126">MVTTVPRLTVYAFPRRMRDFDPNWIRLVSNGGDLDTPVACLLGFIKLFCRADYFKVLQGSDADCLWLEEVKINSAVVRRKLRNVMTGSEPVATMHDVYVLFGVLLCNVNSKEGTIHDQYWFQNRVNELVELFPAVSEQPQVSLYNESQADALSALGEQWPHTAANIVCTIVEGRFQGPMKRLQEYVCTQWSIAEMIGVVPQPLQSATSEPPVLQQSVNISRPSNPLLSAAQELAISDTPVMQETRSNPAVQGQRRGATSIAPTMLQLWDASRSMPTVMATQKVFVFPPQGEFDPKWIRLLTKSRDPDTAVACLLGFIELVCGADFQKVLNSADKDGLELEPVIVSSAEVRQQLNHLMTDSEPSATIDDFYVLLGVLLCNLSCPRGYGTNRGWFRTRADDLIELFPHVSYEVPVRLYDDAQADAIRAFGERWPQTRAAICSIILMGQFKGPMQILQQYVSESWSFAGMEHAERILEFLIIRYPWVVDVIPELKSKDHILQEFLQVYKRLRADAPYMKLLHLPEAAKALRGPLALHAAAAYALAVVEDWSQYTGLPDDRAEEEVYVKVSTMVQLGLRAPPVEPDASSTVPVELILLIAAVQS</sequence>
<proteinExistence type="predicted"/>
<accession>A0A9D4SXZ9</accession>
<dbReference type="Proteomes" id="UP000821837">
    <property type="component" value="Unassembled WGS sequence"/>
</dbReference>
<organism evidence="1 2">
    <name type="scientific">Rhipicephalus sanguineus</name>
    <name type="common">Brown dog tick</name>
    <name type="synonym">Ixodes sanguineus</name>
    <dbReference type="NCBI Taxonomy" id="34632"/>
    <lineage>
        <taxon>Eukaryota</taxon>
        <taxon>Metazoa</taxon>
        <taxon>Ecdysozoa</taxon>
        <taxon>Arthropoda</taxon>
        <taxon>Chelicerata</taxon>
        <taxon>Arachnida</taxon>
        <taxon>Acari</taxon>
        <taxon>Parasitiformes</taxon>
        <taxon>Ixodida</taxon>
        <taxon>Ixodoidea</taxon>
        <taxon>Ixodidae</taxon>
        <taxon>Rhipicephalinae</taxon>
        <taxon>Rhipicephalus</taxon>
        <taxon>Rhipicephalus</taxon>
    </lineage>
</organism>
<dbReference type="EMBL" id="JABSTV010001250">
    <property type="protein sequence ID" value="KAH7956164.1"/>
    <property type="molecule type" value="Genomic_DNA"/>
</dbReference>
<keyword evidence="2" id="KW-1185">Reference proteome</keyword>
<evidence type="ECO:0000313" key="2">
    <source>
        <dbReference type="Proteomes" id="UP000821837"/>
    </source>
</evidence>
<reference evidence="1" key="2">
    <citation type="submission" date="2021-09" db="EMBL/GenBank/DDBJ databases">
        <authorList>
            <person name="Jia N."/>
            <person name="Wang J."/>
            <person name="Shi W."/>
            <person name="Du L."/>
            <person name="Sun Y."/>
            <person name="Zhan W."/>
            <person name="Jiang J."/>
            <person name="Wang Q."/>
            <person name="Zhang B."/>
            <person name="Ji P."/>
            <person name="Sakyi L.B."/>
            <person name="Cui X."/>
            <person name="Yuan T."/>
            <person name="Jiang B."/>
            <person name="Yang W."/>
            <person name="Lam T.T.-Y."/>
            <person name="Chang Q."/>
            <person name="Ding S."/>
            <person name="Wang X."/>
            <person name="Zhu J."/>
            <person name="Ruan X."/>
            <person name="Zhao L."/>
            <person name="Wei J."/>
            <person name="Que T."/>
            <person name="Du C."/>
            <person name="Cheng J."/>
            <person name="Dai P."/>
            <person name="Han X."/>
            <person name="Huang E."/>
            <person name="Gao Y."/>
            <person name="Liu J."/>
            <person name="Shao H."/>
            <person name="Ye R."/>
            <person name="Li L."/>
            <person name="Wei W."/>
            <person name="Wang X."/>
            <person name="Wang C."/>
            <person name="Huo Q."/>
            <person name="Li W."/>
            <person name="Guo W."/>
            <person name="Chen H."/>
            <person name="Chen S."/>
            <person name="Zhou L."/>
            <person name="Zhou L."/>
            <person name="Ni X."/>
            <person name="Tian J."/>
            <person name="Zhou Y."/>
            <person name="Sheng Y."/>
            <person name="Liu T."/>
            <person name="Pan Y."/>
            <person name="Xia L."/>
            <person name="Li J."/>
            <person name="Zhao F."/>
            <person name="Cao W."/>
        </authorList>
    </citation>
    <scope>NUCLEOTIDE SEQUENCE</scope>
    <source>
        <strain evidence="1">Rsan-2018</strain>
        <tissue evidence="1">Larvae</tissue>
    </source>
</reference>
<dbReference type="AlphaFoldDB" id="A0A9D4SXZ9"/>
<evidence type="ECO:0000313" key="1">
    <source>
        <dbReference type="EMBL" id="KAH7956164.1"/>
    </source>
</evidence>
<protein>
    <submittedName>
        <fullName evidence="1">Uncharacterized protein</fullName>
    </submittedName>
</protein>
<comment type="caution">
    <text evidence="1">The sequence shown here is derived from an EMBL/GenBank/DDBJ whole genome shotgun (WGS) entry which is preliminary data.</text>
</comment>
<name>A0A9D4SXZ9_RHISA</name>